<feature type="compositionally biased region" description="Low complexity" evidence="6">
    <location>
        <begin position="154"/>
        <end position="165"/>
    </location>
</feature>
<evidence type="ECO:0000256" key="3">
    <source>
        <dbReference type="ARBA" id="ARBA00022771"/>
    </source>
</evidence>
<evidence type="ECO:0000256" key="5">
    <source>
        <dbReference type="PROSITE-ProRule" id="PRU01371"/>
    </source>
</evidence>
<proteinExistence type="predicted"/>
<keyword evidence="4" id="KW-0862">Zinc</keyword>
<dbReference type="GO" id="GO:0008270">
    <property type="term" value="F:zinc ion binding"/>
    <property type="evidence" value="ECO:0007669"/>
    <property type="project" value="UniProtKB-KW"/>
</dbReference>
<feature type="domain" description="C2HC/C3H-type" evidence="7">
    <location>
        <begin position="116"/>
        <end position="145"/>
    </location>
</feature>
<accession>A0ABD0JMH4</accession>
<dbReference type="AlphaFoldDB" id="A0ABD0JMH4"/>
<evidence type="ECO:0000256" key="6">
    <source>
        <dbReference type="SAM" id="MobiDB-lite"/>
    </source>
</evidence>
<evidence type="ECO:0000256" key="2">
    <source>
        <dbReference type="ARBA" id="ARBA00022737"/>
    </source>
</evidence>
<dbReference type="InterPro" id="IPR026319">
    <property type="entry name" value="ZC2HC1A/B-like"/>
</dbReference>
<sequence length="219" mass="23556">MADPRANEPRYPCKVCGRQFFKDSLDKHQSICAKTAKTSSKRKVFDSAKQRAGEGSDLTYRQIKQAQKKPVAPPKTNWRAKHEDFINTVRAARGVDRAIAAGGPLPPPPPPSINPDYIQCPYCARRFSQQAAERHINFCKEQSQRVNNRPPPNAAAKAKQATRTQYQAPKPKVKATPGAAVTPSSSGSRVGAGAAARPGVGAAGAAPRGRATGSYQLVQ</sequence>
<evidence type="ECO:0000256" key="4">
    <source>
        <dbReference type="ARBA" id="ARBA00022833"/>
    </source>
</evidence>
<keyword evidence="2" id="KW-0677">Repeat</keyword>
<dbReference type="Gene3D" id="3.30.160.60">
    <property type="entry name" value="Classic Zinc Finger"/>
    <property type="match status" value="1"/>
</dbReference>
<dbReference type="EMBL" id="JACVVK020000391">
    <property type="protein sequence ID" value="KAK7475885.1"/>
    <property type="molecule type" value="Genomic_DNA"/>
</dbReference>
<feature type="compositionally biased region" description="Basic and acidic residues" evidence="6">
    <location>
        <begin position="43"/>
        <end position="54"/>
    </location>
</feature>
<dbReference type="Proteomes" id="UP001519460">
    <property type="component" value="Unassembled WGS sequence"/>
</dbReference>
<feature type="region of interest" description="Disordered" evidence="6">
    <location>
        <begin position="142"/>
        <end position="219"/>
    </location>
</feature>
<evidence type="ECO:0000256" key="1">
    <source>
        <dbReference type="ARBA" id="ARBA00022723"/>
    </source>
</evidence>
<comment type="caution">
    <text evidence="8">The sequence shown here is derived from an EMBL/GenBank/DDBJ whole genome shotgun (WGS) entry which is preliminary data.</text>
</comment>
<evidence type="ECO:0000259" key="7">
    <source>
        <dbReference type="PROSITE" id="PS52027"/>
    </source>
</evidence>
<feature type="compositionally biased region" description="Low complexity" evidence="6">
    <location>
        <begin position="183"/>
        <end position="211"/>
    </location>
</feature>
<reference evidence="8 9" key="1">
    <citation type="journal article" date="2023" name="Sci. Data">
        <title>Genome assembly of the Korean intertidal mud-creeper Batillaria attramentaria.</title>
        <authorList>
            <person name="Patra A.K."/>
            <person name="Ho P.T."/>
            <person name="Jun S."/>
            <person name="Lee S.J."/>
            <person name="Kim Y."/>
            <person name="Won Y.J."/>
        </authorList>
    </citation>
    <scope>NUCLEOTIDE SEQUENCE [LARGE SCALE GENOMIC DNA]</scope>
    <source>
        <strain evidence="8">Wonlab-2016</strain>
    </source>
</reference>
<dbReference type="Pfam" id="PF13913">
    <property type="entry name" value="zf-C2HC_2"/>
    <property type="match status" value="2"/>
</dbReference>
<keyword evidence="1" id="KW-0479">Metal-binding</keyword>
<feature type="non-terminal residue" evidence="8">
    <location>
        <position position="219"/>
    </location>
</feature>
<name>A0ABD0JMH4_9CAEN</name>
<dbReference type="PANTHER" id="PTHR13555">
    <property type="entry name" value="C2H2 ZINC FINGER CGI-62-RELATED"/>
    <property type="match status" value="1"/>
</dbReference>
<dbReference type="PROSITE" id="PS52027">
    <property type="entry name" value="ZF_C2HC_C3H"/>
    <property type="match status" value="2"/>
</dbReference>
<keyword evidence="9" id="KW-1185">Reference proteome</keyword>
<dbReference type="InterPro" id="IPR049899">
    <property type="entry name" value="Znf_C2HC_C3H"/>
</dbReference>
<feature type="region of interest" description="Disordered" evidence="6">
    <location>
        <begin position="43"/>
        <end position="76"/>
    </location>
</feature>
<feature type="domain" description="C2HC/C3H-type" evidence="7">
    <location>
        <begin position="9"/>
        <end position="38"/>
    </location>
</feature>
<gene>
    <name evidence="8" type="ORF">BaRGS_00032853</name>
</gene>
<protein>
    <recommendedName>
        <fullName evidence="7">C2HC/C3H-type domain-containing protein</fullName>
    </recommendedName>
</protein>
<evidence type="ECO:0000313" key="8">
    <source>
        <dbReference type="EMBL" id="KAK7475885.1"/>
    </source>
</evidence>
<organism evidence="8 9">
    <name type="scientific">Batillaria attramentaria</name>
    <dbReference type="NCBI Taxonomy" id="370345"/>
    <lineage>
        <taxon>Eukaryota</taxon>
        <taxon>Metazoa</taxon>
        <taxon>Spiralia</taxon>
        <taxon>Lophotrochozoa</taxon>
        <taxon>Mollusca</taxon>
        <taxon>Gastropoda</taxon>
        <taxon>Caenogastropoda</taxon>
        <taxon>Sorbeoconcha</taxon>
        <taxon>Cerithioidea</taxon>
        <taxon>Batillariidae</taxon>
        <taxon>Batillaria</taxon>
    </lineage>
</organism>
<keyword evidence="3 5" id="KW-0863">Zinc-finger</keyword>
<evidence type="ECO:0000313" key="9">
    <source>
        <dbReference type="Proteomes" id="UP001519460"/>
    </source>
</evidence>